<protein>
    <submittedName>
        <fullName evidence="2">Uncharacterized protein</fullName>
    </submittedName>
</protein>
<keyword evidence="3" id="KW-1185">Reference proteome</keyword>
<evidence type="ECO:0000313" key="3">
    <source>
        <dbReference type="Proteomes" id="UP000199520"/>
    </source>
</evidence>
<keyword evidence="1" id="KW-0732">Signal</keyword>
<gene>
    <name evidence="2" type="ORF">SAMN04490355_102517</name>
</gene>
<feature type="signal peptide" evidence="1">
    <location>
        <begin position="1"/>
        <end position="24"/>
    </location>
</feature>
<feature type="chain" id="PRO_5011647505" evidence="1">
    <location>
        <begin position="25"/>
        <end position="302"/>
    </location>
</feature>
<dbReference type="EMBL" id="FOTS01000025">
    <property type="protein sequence ID" value="SFL90895.1"/>
    <property type="molecule type" value="Genomic_DNA"/>
</dbReference>
<sequence>MKKRFLRMGLLLLILLLLSATAFAAPNWVSVDKDESGMTTYVDLNSISSYNGNPNIIRFVVMEKNPTNLYSMLMSIEKNQWTYLEFGVFSYPGEKLTGWEKQNLSWSNYDKEWPIPKVVLSNLNSKSTVSAPQTDDGINNSGNLIYNGPLTGNGWRMENPETGVNTPVQKVVISGITSSEMDYSGDAWIHVKTDNGAFVEVNVLSKQHGDSQYNTYRTYQLRLRYRGIEAAYDLPTKYGLINSALTKVPGHVEVSLRGHTITANLIVNGAIVSNIETIDDGVNSLSGLVSSMGASGNLKIYK</sequence>
<dbReference type="Proteomes" id="UP000199520">
    <property type="component" value="Unassembled WGS sequence"/>
</dbReference>
<accession>A0A1I4LIQ3</accession>
<evidence type="ECO:0000256" key="1">
    <source>
        <dbReference type="SAM" id="SignalP"/>
    </source>
</evidence>
<organism evidence="2 3">
    <name type="scientific">Pelosinus propionicus DSM 13327</name>
    <dbReference type="NCBI Taxonomy" id="1123291"/>
    <lineage>
        <taxon>Bacteria</taxon>
        <taxon>Bacillati</taxon>
        <taxon>Bacillota</taxon>
        <taxon>Negativicutes</taxon>
        <taxon>Selenomonadales</taxon>
        <taxon>Sporomusaceae</taxon>
        <taxon>Pelosinus</taxon>
    </lineage>
</organism>
<dbReference type="AlphaFoldDB" id="A0A1I4LIQ3"/>
<dbReference type="STRING" id="1123291.SAMN04490355_102517"/>
<proteinExistence type="predicted"/>
<name>A0A1I4LIQ3_9FIRM</name>
<reference evidence="3" key="1">
    <citation type="submission" date="2016-10" db="EMBL/GenBank/DDBJ databases">
        <authorList>
            <person name="Varghese N."/>
            <person name="Submissions S."/>
        </authorList>
    </citation>
    <scope>NUCLEOTIDE SEQUENCE [LARGE SCALE GENOMIC DNA]</scope>
    <source>
        <strain evidence="3">DSM 13327</strain>
    </source>
</reference>
<evidence type="ECO:0000313" key="2">
    <source>
        <dbReference type="EMBL" id="SFL90895.1"/>
    </source>
</evidence>